<dbReference type="EMBL" id="CP046904">
    <property type="protein sequence ID" value="QGZ38054.1"/>
    <property type="molecule type" value="Genomic_DNA"/>
</dbReference>
<evidence type="ECO:0000259" key="2">
    <source>
        <dbReference type="Pfam" id="PF07995"/>
    </source>
</evidence>
<keyword evidence="4" id="KW-1185">Reference proteome</keyword>
<dbReference type="Proteomes" id="UP000437862">
    <property type="component" value="Chromosome"/>
</dbReference>
<gene>
    <name evidence="3" type="ORF">GO485_02650</name>
</gene>
<dbReference type="InterPro" id="IPR012938">
    <property type="entry name" value="Glc/Sorbosone_DH"/>
</dbReference>
<evidence type="ECO:0000313" key="3">
    <source>
        <dbReference type="EMBL" id="QGZ38054.1"/>
    </source>
</evidence>
<dbReference type="InterPro" id="IPR011042">
    <property type="entry name" value="6-blade_b-propeller_TolB-like"/>
</dbReference>
<protein>
    <submittedName>
        <fullName evidence="3">CHRD domain-containing protein</fullName>
    </submittedName>
</protein>
<dbReference type="PANTHER" id="PTHR19328">
    <property type="entry name" value="HEDGEHOG-INTERACTING PROTEIN"/>
    <property type="match status" value="1"/>
</dbReference>
<dbReference type="PANTHER" id="PTHR19328:SF75">
    <property type="entry name" value="ALDOSE SUGAR DEHYDROGENASE YLII"/>
    <property type="match status" value="1"/>
</dbReference>
<feature type="region of interest" description="Disordered" evidence="1">
    <location>
        <begin position="1"/>
        <end position="34"/>
    </location>
</feature>
<dbReference type="Pfam" id="PF07995">
    <property type="entry name" value="GSDH"/>
    <property type="match status" value="1"/>
</dbReference>
<feature type="domain" description="Glucose/Sorbosone dehydrogenase" evidence="2">
    <location>
        <begin position="147"/>
        <end position="426"/>
    </location>
</feature>
<reference evidence="3 4" key="1">
    <citation type="submission" date="2019-12" db="EMBL/GenBank/DDBJ databases">
        <title>Draft Genome Sequences of Six Type Strains of the Genus Massilia.</title>
        <authorList>
            <person name="Miess H."/>
            <person name="Frediansyah A."/>
            <person name="Goeker M."/>
            <person name="Gross H."/>
        </authorList>
    </citation>
    <scope>NUCLEOTIDE SEQUENCE [LARGE SCALE GENOMIC DNA]</scope>
    <source>
        <strain evidence="3 4">DSM 26639</strain>
    </source>
</reference>
<sequence length="496" mass="51762">MPRQAHHLPAPPLPPTAPTTAPTTTTETAMSSTPIRPLYRQVPAALMSVASVLLTVAAAPSALAQHTRLEDPIPGTIPASPVAVSLRPLIRDITAPVGGAVAPGEPDKLYIVDQIGKIWKVPLAGDTRRVTPALFLDVGSRLITLGQRDERGLLGLAFHPDYATNGRFYLFTSEPATTPADFSTLPPGVAPLNHSVVSEWRVSNPGAANPTVDPASARVLLRIDKPQANHNAGEIVFGPDRMLYIAVGDGGAGDDQGAGHVEGGNGQSLAPGNVLGKILRIDPLGSNSANGAYGIPADNPLVGKPGADEIYAYGLRNPFRMAFDREGRLWAGDVGQGAIEEVNQIVSGGNYGWPVKEGSFLFDQNGTGPGFVYAHSPGAPAGMIDPVAEYDHADGAGQPPARQAIIGGFIYYGTAIPQLRGQYVFADYIGADGTGKLFTLGVRNQVERLIAPHRNPLGFPVLGMAQDAAGEIYVLGNAAGTTTGTSGVVYRLGPVR</sequence>
<name>A0ABX6FKG2_9BURK</name>
<dbReference type="Gene3D" id="2.120.10.30">
    <property type="entry name" value="TolB, C-terminal domain"/>
    <property type="match status" value="1"/>
</dbReference>
<organism evidence="3 4">
    <name type="scientific">Pseudoduganella flava</name>
    <dbReference type="NCBI Taxonomy" id="871742"/>
    <lineage>
        <taxon>Bacteria</taxon>
        <taxon>Pseudomonadati</taxon>
        <taxon>Pseudomonadota</taxon>
        <taxon>Betaproteobacteria</taxon>
        <taxon>Burkholderiales</taxon>
        <taxon>Oxalobacteraceae</taxon>
        <taxon>Telluria group</taxon>
        <taxon>Pseudoduganella</taxon>
    </lineage>
</organism>
<proteinExistence type="predicted"/>
<evidence type="ECO:0000256" key="1">
    <source>
        <dbReference type="SAM" id="MobiDB-lite"/>
    </source>
</evidence>
<accession>A0ABX6FKG2</accession>
<dbReference type="SUPFAM" id="SSF50952">
    <property type="entry name" value="Soluble quinoprotein glucose dehydrogenase"/>
    <property type="match status" value="1"/>
</dbReference>
<dbReference type="InterPro" id="IPR011041">
    <property type="entry name" value="Quinoprot_gluc/sorb_DH_b-prop"/>
</dbReference>
<evidence type="ECO:0000313" key="4">
    <source>
        <dbReference type="Proteomes" id="UP000437862"/>
    </source>
</evidence>